<keyword evidence="1" id="KW-0812">Transmembrane</keyword>
<accession>Q98G75</accession>
<dbReference type="EMBL" id="BA000012">
    <property type="protein sequence ID" value="BAB50341.1"/>
    <property type="molecule type" value="Genomic_DNA"/>
</dbReference>
<dbReference type="Proteomes" id="UP000000552">
    <property type="component" value="Chromosome"/>
</dbReference>
<protein>
    <submittedName>
        <fullName evidence="2">Mll3458 protein</fullName>
    </submittedName>
</protein>
<dbReference type="HOGENOM" id="CLU_166646_0_0_5"/>
<sequence length="133" mass="14175">MEDLSHHEKLMDGRVVAAASRIGWGAIVMSLDRDWDSIRPDRGFRAADAGMGILRVTLLFGSAAVALALIATPFLDSQTRSQSTRDSFSGGLDMTATGSISHRSTYTVRRSVLQAQPGSVCIISSDGRTSGDC</sequence>
<reference evidence="2 3" key="1">
    <citation type="journal article" date="2000" name="DNA Res.">
        <title>Complete genome structure of the nitrogen-fixing symbiotic bacterium Mesorhizobium loti.</title>
        <authorList>
            <person name="Kaneko T."/>
            <person name="Nakamura Y."/>
            <person name="Sato S."/>
            <person name="Asamizu E."/>
            <person name="Kato T."/>
            <person name="Sasamoto S."/>
            <person name="Watanabe A."/>
            <person name="Idesawa K."/>
            <person name="Ishikawa A."/>
            <person name="Kawashima K."/>
            <person name="Kimura T."/>
            <person name="Kishida Y."/>
            <person name="Kiyokawa C."/>
            <person name="Kohara M."/>
            <person name="Matsumoto M."/>
            <person name="Matsuno A."/>
            <person name="Mochizuki Y."/>
            <person name="Nakayama S."/>
            <person name="Nakazaki N."/>
            <person name="Shimpo S."/>
            <person name="Sugimoto M."/>
            <person name="Takeuchi C."/>
            <person name="Yamada M."/>
            <person name="Tabata S."/>
        </authorList>
    </citation>
    <scope>NUCLEOTIDE SEQUENCE [LARGE SCALE GENOMIC DNA]</scope>
    <source>
        <strain evidence="3">LMG 29417 / CECT 9101 / MAFF 303099</strain>
    </source>
</reference>
<gene>
    <name evidence="2" type="ordered locus">mll3458</name>
</gene>
<organism evidence="2 3">
    <name type="scientific">Mesorhizobium japonicum (strain LMG 29417 / CECT 9101 / MAFF 303099)</name>
    <name type="common">Mesorhizobium loti (strain MAFF 303099)</name>
    <dbReference type="NCBI Taxonomy" id="266835"/>
    <lineage>
        <taxon>Bacteria</taxon>
        <taxon>Pseudomonadati</taxon>
        <taxon>Pseudomonadota</taxon>
        <taxon>Alphaproteobacteria</taxon>
        <taxon>Hyphomicrobiales</taxon>
        <taxon>Phyllobacteriaceae</taxon>
        <taxon>Mesorhizobium</taxon>
    </lineage>
</organism>
<evidence type="ECO:0000313" key="2">
    <source>
        <dbReference type="EMBL" id="BAB50341.1"/>
    </source>
</evidence>
<proteinExistence type="predicted"/>
<dbReference type="AlphaFoldDB" id="Q98G75"/>
<dbReference type="eggNOG" id="ENOG5033FJ1">
    <property type="taxonomic scope" value="Bacteria"/>
</dbReference>
<name>Q98G75_RHILO</name>
<feature type="transmembrane region" description="Helical" evidence="1">
    <location>
        <begin position="52"/>
        <end position="75"/>
    </location>
</feature>
<evidence type="ECO:0000256" key="1">
    <source>
        <dbReference type="SAM" id="Phobius"/>
    </source>
</evidence>
<dbReference type="KEGG" id="mlo:mll3458"/>
<keyword evidence="1" id="KW-1133">Transmembrane helix</keyword>
<evidence type="ECO:0000313" key="3">
    <source>
        <dbReference type="Proteomes" id="UP000000552"/>
    </source>
</evidence>
<keyword evidence="1" id="KW-0472">Membrane</keyword>